<reference evidence="2" key="1">
    <citation type="submission" date="2014-05" db="EMBL/GenBank/DDBJ databases">
        <authorList>
            <person name="Chronopoulou M."/>
        </authorList>
    </citation>
    <scope>NUCLEOTIDE SEQUENCE</scope>
    <source>
        <tissue evidence="2">Whole organism</tissue>
    </source>
</reference>
<evidence type="ECO:0000313" key="2">
    <source>
        <dbReference type="EMBL" id="CDW34646.1"/>
    </source>
</evidence>
<accession>A0A0K2UAB6</accession>
<dbReference type="EMBL" id="HACA01017285">
    <property type="protein sequence ID" value="CDW34646.1"/>
    <property type="molecule type" value="Transcribed_RNA"/>
</dbReference>
<dbReference type="AlphaFoldDB" id="A0A0K2UAB6"/>
<protein>
    <submittedName>
        <fullName evidence="2">Uncharacterized protein</fullName>
    </submittedName>
</protein>
<feature type="region of interest" description="Disordered" evidence="1">
    <location>
        <begin position="39"/>
        <end position="73"/>
    </location>
</feature>
<name>A0A0K2UAB6_LEPSM</name>
<proteinExistence type="predicted"/>
<feature type="non-terminal residue" evidence="2">
    <location>
        <position position="1"/>
    </location>
</feature>
<organism evidence="2">
    <name type="scientific">Lepeophtheirus salmonis</name>
    <name type="common">Salmon louse</name>
    <name type="synonym">Caligus salmonis</name>
    <dbReference type="NCBI Taxonomy" id="72036"/>
    <lineage>
        <taxon>Eukaryota</taxon>
        <taxon>Metazoa</taxon>
        <taxon>Ecdysozoa</taxon>
        <taxon>Arthropoda</taxon>
        <taxon>Crustacea</taxon>
        <taxon>Multicrustacea</taxon>
        <taxon>Hexanauplia</taxon>
        <taxon>Copepoda</taxon>
        <taxon>Siphonostomatoida</taxon>
        <taxon>Caligidae</taxon>
        <taxon>Lepeophtheirus</taxon>
    </lineage>
</organism>
<evidence type="ECO:0000256" key="1">
    <source>
        <dbReference type="SAM" id="MobiDB-lite"/>
    </source>
</evidence>
<sequence length="73" mass="8409">STSNRSNKTAQLKETPTKHCAKRWSSYNRATLCCPRTRLRAPATGSGPGWRRSSPLRTRISRTKRQYVTSWTR</sequence>